<protein>
    <recommendedName>
        <fullName evidence="7">Sushi domain-containing protein</fullName>
    </recommendedName>
</protein>
<organism evidence="8 9">
    <name type="scientific">Pleurodeles waltl</name>
    <name type="common">Iberian ribbed newt</name>
    <dbReference type="NCBI Taxonomy" id="8319"/>
    <lineage>
        <taxon>Eukaryota</taxon>
        <taxon>Metazoa</taxon>
        <taxon>Chordata</taxon>
        <taxon>Craniata</taxon>
        <taxon>Vertebrata</taxon>
        <taxon>Euteleostomi</taxon>
        <taxon>Amphibia</taxon>
        <taxon>Batrachia</taxon>
        <taxon>Caudata</taxon>
        <taxon>Salamandroidea</taxon>
        <taxon>Salamandridae</taxon>
        <taxon>Pleurodelinae</taxon>
        <taxon>Pleurodeles</taxon>
    </lineage>
</organism>
<evidence type="ECO:0000313" key="9">
    <source>
        <dbReference type="Proteomes" id="UP001066276"/>
    </source>
</evidence>
<evidence type="ECO:0000256" key="1">
    <source>
        <dbReference type="ARBA" id="ARBA00004328"/>
    </source>
</evidence>
<sequence>FGQRAGEVGASGLVCSGFVMKTLGCSVLLILWACCSAQAPCGKPENRAKEEAVGPLKNEYQHGDTVQYSCQPGYIKMGRILYMCNDGVWTKKGGAGCREKPCGHPGDIEFGTFELTKADEFVFGARVEYKCDEGYQIISRVTYRDCTATGWSNSVPFCESRKCVQFPAPKNGKIIATGTHSVDDEVSPGHVLRFECHSPLERPIPNEVYCTSDGHWSHDSVECKEINCPEPAIPHGTIANSKPVFRKDERLEFNCEKGYKYDGRVPECTEEGWNPKPSCKEIECYYETVINGEMLPKQDKYRQDDTVNLHCRSGFVALYSRDRQPTCTKDGWVPPLKCESKACEYPEIENGKLSSWSYNYYQSYYFPMSKGREIDYECHRNYATESGYQSGRITCSDEGWSPTPRCLRSCERPYFYNMDMSFNKPRYTEGQTVSFRCHPGFSTHAGQEAGIIECLSNGRFSQVTCIPTCKLLLTGAIKSYKPKKELFSVEDRVQYECNDGYHSYQKNIVETSECTAEGWRYEPQCQEIRCSLNVDSRRRTRSFKNRDVAKLTCPEGFSLNGAEKVQCYYFGWYPDLPSCTEIYYEYGYTENPIFDDSDPAVGRGIECLEPPKLKNSEEQRTRSSYEHGETVTYSCNRNYILYGPQTITCENGRWTSPPQCIGRGSCSKPPTINNGKRIMPANKRYFYSDDTVTYQCDAGYRITGSNESTCIGGRWTATPTCSESPCNVPLIEYGSVVELRAQYIPGTTVQFKCEPGYKLISERQTKCLNGEWSFLPNCISTSCGAAPVVKDGFVERPRESYQSGERVAYKCKSGFVFQKLSYVTCEEGQWTEKPVCIKEGSKCGTAPFLPNGDITGMPQPFYPSGSKVEYKCQSYHKMLGNSRVTCINGAWSTLPECLEPCTASPEEMAENNIRFRWLDEQKLYTEHDQYVEFICLRDYIPHVESAPFRLTCIRGKLLYPRCIKEGSCTPSSNEMDPKNIILIN</sequence>
<dbReference type="SUPFAM" id="SSF57535">
    <property type="entry name" value="Complement control module/SCR domain"/>
    <property type="match status" value="15"/>
</dbReference>
<feature type="domain" description="Sushi" evidence="7">
    <location>
        <begin position="664"/>
        <end position="723"/>
    </location>
</feature>
<reference evidence="8" key="1">
    <citation type="journal article" date="2022" name="bioRxiv">
        <title>Sequencing and chromosome-scale assembly of the giantPleurodeles waltlgenome.</title>
        <authorList>
            <person name="Brown T."/>
            <person name="Elewa A."/>
            <person name="Iarovenko S."/>
            <person name="Subramanian E."/>
            <person name="Araus A.J."/>
            <person name="Petzold A."/>
            <person name="Susuki M."/>
            <person name="Suzuki K.-i.T."/>
            <person name="Hayashi T."/>
            <person name="Toyoda A."/>
            <person name="Oliveira C."/>
            <person name="Osipova E."/>
            <person name="Leigh N.D."/>
            <person name="Simon A."/>
            <person name="Yun M.H."/>
        </authorList>
    </citation>
    <scope>NUCLEOTIDE SEQUENCE</scope>
    <source>
        <strain evidence="8">20211129_DDA</strain>
        <tissue evidence="8">Liver</tissue>
    </source>
</reference>
<feature type="domain" description="Sushi" evidence="7">
    <location>
        <begin position="781"/>
        <end position="838"/>
    </location>
</feature>
<keyword evidence="9" id="KW-1185">Reference proteome</keyword>
<feature type="chain" id="PRO_5043888388" description="Sushi domain-containing protein" evidence="6">
    <location>
        <begin position="38"/>
        <end position="984"/>
    </location>
</feature>
<evidence type="ECO:0000256" key="3">
    <source>
        <dbReference type="ARBA" id="ARBA00022729"/>
    </source>
</evidence>
<dbReference type="InterPro" id="IPR035976">
    <property type="entry name" value="Sushi/SCR/CCP_sf"/>
</dbReference>
<dbReference type="PANTHER" id="PTHR45785:SF2">
    <property type="entry name" value="COMPLEMENT FACTOR H-RELATED"/>
    <property type="match status" value="1"/>
</dbReference>
<keyword evidence="4 5" id="KW-1015">Disulfide bond</keyword>
<feature type="disulfide bond" evidence="5">
    <location>
        <begin position="41"/>
        <end position="84"/>
    </location>
</feature>
<dbReference type="PANTHER" id="PTHR45785">
    <property type="entry name" value="COMPLEMENT FACTOR H-RELATED"/>
    <property type="match status" value="1"/>
</dbReference>
<gene>
    <name evidence="8" type="ORF">NDU88_003730</name>
</gene>
<dbReference type="FunFam" id="2.10.70.10:FF:000026">
    <property type="entry name" value="Complement inhibitory factor H"/>
    <property type="match status" value="1"/>
</dbReference>
<evidence type="ECO:0000256" key="5">
    <source>
        <dbReference type="PROSITE-ProRule" id="PRU00302"/>
    </source>
</evidence>
<dbReference type="CDD" id="cd00033">
    <property type="entry name" value="CCP"/>
    <property type="match status" value="11"/>
</dbReference>
<feature type="disulfide bond" evidence="5">
    <location>
        <begin position="843"/>
        <end position="886"/>
    </location>
</feature>
<dbReference type="SMART" id="SM00032">
    <property type="entry name" value="CCP"/>
    <property type="match status" value="14"/>
</dbReference>
<feature type="domain" description="Sushi" evidence="7">
    <location>
        <begin position="605"/>
        <end position="662"/>
    </location>
</feature>
<dbReference type="GO" id="GO:0001851">
    <property type="term" value="F:complement component C3b binding"/>
    <property type="evidence" value="ECO:0007669"/>
    <property type="project" value="TreeGrafter"/>
</dbReference>
<dbReference type="EMBL" id="JANPWB010000007">
    <property type="protein sequence ID" value="KAJ1171872.1"/>
    <property type="molecule type" value="Genomic_DNA"/>
</dbReference>
<feature type="disulfide bond" evidence="5">
    <location>
        <begin position="131"/>
        <end position="158"/>
    </location>
</feature>
<dbReference type="GO" id="GO:0005615">
    <property type="term" value="C:extracellular space"/>
    <property type="evidence" value="ECO:0007669"/>
    <property type="project" value="TreeGrafter"/>
</dbReference>
<feature type="domain" description="Sushi" evidence="7">
    <location>
        <begin position="528"/>
        <end position="581"/>
    </location>
</feature>
<dbReference type="PROSITE" id="PS50923">
    <property type="entry name" value="SUSHI"/>
    <property type="match status" value="11"/>
</dbReference>
<dbReference type="GO" id="GO:0006956">
    <property type="term" value="P:complement activation"/>
    <property type="evidence" value="ECO:0007669"/>
    <property type="project" value="TreeGrafter"/>
</dbReference>
<feature type="non-terminal residue" evidence="8">
    <location>
        <position position="984"/>
    </location>
</feature>
<dbReference type="Gene3D" id="2.10.70.10">
    <property type="entry name" value="Complement Module, domain 1"/>
    <property type="match status" value="15"/>
</dbReference>
<feature type="disulfide bond" evidence="5">
    <location>
        <begin position="70"/>
        <end position="97"/>
    </location>
</feature>
<dbReference type="InterPro" id="IPR051503">
    <property type="entry name" value="ComplSys_Reg/VirEntry_Med"/>
</dbReference>
<feature type="domain" description="Sushi" evidence="7">
    <location>
        <begin position="39"/>
        <end position="99"/>
    </location>
</feature>
<feature type="domain" description="Sushi" evidence="7">
    <location>
        <begin position="841"/>
        <end position="899"/>
    </location>
</feature>
<comment type="caution">
    <text evidence="8">The sequence shown here is derived from an EMBL/GenBank/DDBJ whole genome shotgun (WGS) entry which is preliminary data.</text>
</comment>
<feature type="domain" description="Sushi" evidence="7">
    <location>
        <begin position="226"/>
        <end position="281"/>
    </location>
</feature>
<feature type="signal peptide" evidence="6">
    <location>
        <begin position="1"/>
        <end position="37"/>
    </location>
</feature>
<feature type="domain" description="Sushi" evidence="7">
    <location>
        <begin position="100"/>
        <end position="160"/>
    </location>
</feature>
<proteinExistence type="predicted"/>
<evidence type="ECO:0000313" key="8">
    <source>
        <dbReference type="EMBL" id="KAJ1171872.1"/>
    </source>
</evidence>
<dbReference type="Proteomes" id="UP001066276">
    <property type="component" value="Chromosome 4_1"/>
</dbReference>
<feature type="domain" description="Sushi" evidence="7">
    <location>
        <begin position="161"/>
        <end position="225"/>
    </location>
</feature>
<comment type="caution">
    <text evidence="5">Lacks conserved residue(s) required for the propagation of feature annotation.</text>
</comment>
<accession>A0AAV7T7I1</accession>
<feature type="domain" description="Sushi" evidence="7">
    <location>
        <begin position="408"/>
        <end position="471"/>
    </location>
</feature>
<feature type="domain" description="Sushi" evidence="7">
    <location>
        <begin position="724"/>
        <end position="780"/>
    </location>
</feature>
<evidence type="ECO:0000256" key="6">
    <source>
        <dbReference type="SAM" id="SignalP"/>
    </source>
</evidence>
<feature type="non-terminal residue" evidence="8">
    <location>
        <position position="1"/>
    </location>
</feature>
<dbReference type="AlphaFoldDB" id="A0AAV7T7I1"/>
<keyword evidence="3 6" id="KW-0732">Signal</keyword>
<evidence type="ECO:0000256" key="4">
    <source>
        <dbReference type="ARBA" id="ARBA00023157"/>
    </source>
</evidence>
<dbReference type="FunFam" id="2.10.70.10:FF:000054">
    <property type="entry name" value="Complement inhibitory factor H"/>
    <property type="match status" value="1"/>
</dbReference>
<evidence type="ECO:0000259" key="7">
    <source>
        <dbReference type="PROSITE" id="PS50923"/>
    </source>
</evidence>
<feature type="disulfide bond" evidence="5">
    <location>
        <begin position="196"/>
        <end position="223"/>
    </location>
</feature>
<dbReference type="InterPro" id="IPR000436">
    <property type="entry name" value="Sushi_SCR_CCP_dom"/>
</dbReference>
<comment type="subcellular location">
    <subcellularLocation>
        <location evidence="1">Virion</location>
    </subcellularLocation>
</comment>
<evidence type="ECO:0000256" key="2">
    <source>
        <dbReference type="ARBA" id="ARBA00022659"/>
    </source>
</evidence>
<keyword evidence="2 5" id="KW-0768">Sushi</keyword>
<dbReference type="Pfam" id="PF00084">
    <property type="entry name" value="Sushi"/>
    <property type="match status" value="13"/>
</dbReference>
<name>A0AAV7T7I1_PLEWA</name>